<dbReference type="EMBL" id="CM035436">
    <property type="protein sequence ID" value="KAH7288244.1"/>
    <property type="molecule type" value="Genomic_DNA"/>
</dbReference>
<evidence type="ECO:0000313" key="2">
    <source>
        <dbReference type="Proteomes" id="UP000825935"/>
    </source>
</evidence>
<proteinExistence type="predicted"/>
<evidence type="ECO:0000313" key="1">
    <source>
        <dbReference type="EMBL" id="KAH7288244.1"/>
    </source>
</evidence>
<protein>
    <submittedName>
        <fullName evidence="1">Uncharacterized protein</fullName>
    </submittedName>
</protein>
<dbReference type="AlphaFoldDB" id="A0A8T2QXD7"/>
<name>A0A8T2QXD7_CERRI</name>
<sequence length="132" mass="15921">MTFYKELVSHQDSFTFLTLKQIFRFIWKDLLQLFQLVMDGFVIRASMGTHLSLGLCCSKYVGFWMESWLFVEPKTLYIELVSHYLYLSHTQTQIFRLIRKNIIQLFQLSTRLDKILEIYLRCQDTHAREIIQ</sequence>
<dbReference type="Proteomes" id="UP000825935">
    <property type="component" value="Chromosome 31"/>
</dbReference>
<accession>A0A8T2QXD7</accession>
<comment type="caution">
    <text evidence="1">The sequence shown here is derived from an EMBL/GenBank/DDBJ whole genome shotgun (WGS) entry which is preliminary data.</text>
</comment>
<gene>
    <name evidence="1" type="ORF">KP509_31G018800</name>
</gene>
<reference evidence="1" key="1">
    <citation type="submission" date="2021-08" db="EMBL/GenBank/DDBJ databases">
        <title>WGS assembly of Ceratopteris richardii.</title>
        <authorList>
            <person name="Marchant D.B."/>
            <person name="Chen G."/>
            <person name="Jenkins J."/>
            <person name="Shu S."/>
            <person name="Leebens-Mack J."/>
            <person name="Grimwood J."/>
            <person name="Schmutz J."/>
            <person name="Soltis P."/>
            <person name="Soltis D."/>
            <person name="Chen Z.-H."/>
        </authorList>
    </citation>
    <scope>NUCLEOTIDE SEQUENCE</scope>
    <source>
        <strain evidence="1">Whitten #5841</strain>
        <tissue evidence="1">Leaf</tissue>
    </source>
</reference>
<organism evidence="1 2">
    <name type="scientific">Ceratopteris richardii</name>
    <name type="common">Triangle waterfern</name>
    <dbReference type="NCBI Taxonomy" id="49495"/>
    <lineage>
        <taxon>Eukaryota</taxon>
        <taxon>Viridiplantae</taxon>
        <taxon>Streptophyta</taxon>
        <taxon>Embryophyta</taxon>
        <taxon>Tracheophyta</taxon>
        <taxon>Polypodiopsida</taxon>
        <taxon>Polypodiidae</taxon>
        <taxon>Polypodiales</taxon>
        <taxon>Pteridineae</taxon>
        <taxon>Pteridaceae</taxon>
        <taxon>Parkerioideae</taxon>
        <taxon>Ceratopteris</taxon>
    </lineage>
</organism>
<keyword evidence="2" id="KW-1185">Reference proteome</keyword>